<dbReference type="Proteomes" id="UP000306102">
    <property type="component" value="Unassembled WGS sequence"/>
</dbReference>
<protein>
    <recommendedName>
        <fullName evidence="6">Protein-serine/threonine phosphatase</fullName>
    </recommendedName>
</protein>
<keyword evidence="5" id="KW-1185">Reference proteome</keyword>
<organism evidence="4 5">
    <name type="scientific">Camellia sinensis var. sinensis</name>
    <name type="common">China tea</name>
    <dbReference type="NCBI Taxonomy" id="542762"/>
    <lineage>
        <taxon>Eukaryota</taxon>
        <taxon>Viridiplantae</taxon>
        <taxon>Streptophyta</taxon>
        <taxon>Embryophyta</taxon>
        <taxon>Tracheophyta</taxon>
        <taxon>Spermatophyta</taxon>
        <taxon>Magnoliopsida</taxon>
        <taxon>eudicotyledons</taxon>
        <taxon>Gunneridae</taxon>
        <taxon>Pentapetalae</taxon>
        <taxon>asterids</taxon>
        <taxon>Ericales</taxon>
        <taxon>Theaceae</taxon>
        <taxon>Camellia</taxon>
    </lineage>
</organism>
<dbReference type="AlphaFoldDB" id="A0A4S4EHR7"/>
<evidence type="ECO:0000259" key="3">
    <source>
        <dbReference type="PROSITE" id="PS51746"/>
    </source>
</evidence>
<dbReference type="Gene3D" id="1.10.510.10">
    <property type="entry name" value="Transferase(Phosphotransferase) domain 1"/>
    <property type="match status" value="2"/>
</dbReference>
<dbReference type="GO" id="GO:0004722">
    <property type="term" value="F:protein serine/threonine phosphatase activity"/>
    <property type="evidence" value="ECO:0007669"/>
    <property type="project" value="InterPro"/>
</dbReference>
<gene>
    <name evidence="4" type="ORF">TEA_029671</name>
</gene>
<dbReference type="PANTHER" id="PTHR13832:SF736">
    <property type="entry name" value="PROTEIN KINASE AND PP2C-LIKE DOMAIN-CONTAINING PROTEIN ISOFORM X1"/>
    <property type="match status" value="1"/>
</dbReference>
<reference evidence="4 5" key="1">
    <citation type="journal article" date="2018" name="Proc. Natl. Acad. Sci. U.S.A.">
        <title>Draft genome sequence of Camellia sinensis var. sinensis provides insights into the evolution of the tea genome and tea quality.</title>
        <authorList>
            <person name="Wei C."/>
            <person name="Yang H."/>
            <person name="Wang S."/>
            <person name="Zhao J."/>
            <person name="Liu C."/>
            <person name="Gao L."/>
            <person name="Xia E."/>
            <person name="Lu Y."/>
            <person name="Tai Y."/>
            <person name="She G."/>
            <person name="Sun J."/>
            <person name="Cao H."/>
            <person name="Tong W."/>
            <person name="Gao Q."/>
            <person name="Li Y."/>
            <person name="Deng W."/>
            <person name="Jiang X."/>
            <person name="Wang W."/>
            <person name="Chen Q."/>
            <person name="Zhang S."/>
            <person name="Li H."/>
            <person name="Wu J."/>
            <person name="Wang P."/>
            <person name="Li P."/>
            <person name="Shi C."/>
            <person name="Zheng F."/>
            <person name="Jian J."/>
            <person name="Huang B."/>
            <person name="Shan D."/>
            <person name="Shi M."/>
            <person name="Fang C."/>
            <person name="Yue Y."/>
            <person name="Li F."/>
            <person name="Li D."/>
            <person name="Wei S."/>
            <person name="Han B."/>
            <person name="Jiang C."/>
            <person name="Yin Y."/>
            <person name="Xia T."/>
            <person name="Zhang Z."/>
            <person name="Bennetzen J.L."/>
            <person name="Zhao S."/>
            <person name="Wan X."/>
        </authorList>
    </citation>
    <scope>NUCLEOTIDE SEQUENCE [LARGE SCALE GENOMIC DNA]</scope>
    <source>
        <strain evidence="5">cv. Shuchazao</strain>
        <tissue evidence="4">Leaf</tissue>
    </source>
</reference>
<evidence type="ECO:0000259" key="2">
    <source>
        <dbReference type="PROSITE" id="PS50011"/>
    </source>
</evidence>
<dbReference type="InterPro" id="IPR001932">
    <property type="entry name" value="PPM-type_phosphatase-like_dom"/>
</dbReference>
<feature type="domain" description="PPM-type phosphatase" evidence="3">
    <location>
        <begin position="333"/>
        <end position="511"/>
    </location>
</feature>
<dbReference type="GO" id="GO:0004672">
    <property type="term" value="F:protein kinase activity"/>
    <property type="evidence" value="ECO:0007669"/>
    <property type="project" value="InterPro"/>
</dbReference>
<feature type="transmembrane region" description="Helical" evidence="1">
    <location>
        <begin position="133"/>
        <end position="160"/>
    </location>
</feature>
<dbReference type="InterPro" id="IPR015655">
    <property type="entry name" value="PP2C"/>
</dbReference>
<evidence type="ECO:0000313" key="5">
    <source>
        <dbReference type="Proteomes" id="UP000306102"/>
    </source>
</evidence>
<evidence type="ECO:0000313" key="4">
    <source>
        <dbReference type="EMBL" id="THG15564.1"/>
    </source>
</evidence>
<dbReference type="SMART" id="SM00332">
    <property type="entry name" value="PP2Cc"/>
    <property type="match status" value="1"/>
</dbReference>
<dbReference type="InterPro" id="IPR011009">
    <property type="entry name" value="Kinase-like_dom_sf"/>
</dbReference>
<dbReference type="PANTHER" id="PTHR13832">
    <property type="entry name" value="PROTEIN PHOSPHATASE 2C"/>
    <property type="match status" value="1"/>
</dbReference>
<dbReference type="GO" id="GO:0005524">
    <property type="term" value="F:ATP binding"/>
    <property type="evidence" value="ECO:0007669"/>
    <property type="project" value="InterPro"/>
</dbReference>
<feature type="domain" description="Protein kinase" evidence="2">
    <location>
        <begin position="30"/>
        <end position="511"/>
    </location>
</feature>
<dbReference type="InterPro" id="IPR036457">
    <property type="entry name" value="PPM-type-like_dom_sf"/>
</dbReference>
<proteinExistence type="predicted"/>
<evidence type="ECO:0008006" key="6">
    <source>
        <dbReference type="Google" id="ProtNLM"/>
    </source>
</evidence>
<dbReference type="Pfam" id="PF00481">
    <property type="entry name" value="PP2C"/>
    <property type="match status" value="1"/>
</dbReference>
<dbReference type="SUPFAM" id="SSF56112">
    <property type="entry name" value="Protein kinase-like (PK-like)"/>
    <property type="match status" value="1"/>
</dbReference>
<dbReference type="SMART" id="SM00220">
    <property type="entry name" value="S_TKc"/>
    <property type="match status" value="1"/>
</dbReference>
<dbReference type="Pfam" id="PF07714">
    <property type="entry name" value="PK_Tyr_Ser-Thr"/>
    <property type="match status" value="1"/>
</dbReference>
<dbReference type="EMBL" id="SDRB02004627">
    <property type="protein sequence ID" value="THG15564.1"/>
    <property type="molecule type" value="Genomic_DNA"/>
</dbReference>
<keyword evidence="1" id="KW-0812">Transmembrane</keyword>
<keyword evidence="1" id="KW-1133">Transmembrane helix</keyword>
<dbReference type="CDD" id="cd00143">
    <property type="entry name" value="PP2Cc"/>
    <property type="match status" value="1"/>
</dbReference>
<keyword evidence="1" id="KW-0472">Membrane</keyword>
<dbReference type="Gene3D" id="3.60.40.10">
    <property type="entry name" value="PPM-type phosphatase domain"/>
    <property type="match status" value="1"/>
</dbReference>
<name>A0A4S4EHR7_CAMSN</name>
<dbReference type="PROSITE" id="PS50011">
    <property type="entry name" value="PROTEIN_KINASE_DOM"/>
    <property type="match status" value="1"/>
</dbReference>
<dbReference type="SUPFAM" id="SSF81606">
    <property type="entry name" value="PP2C-like"/>
    <property type="match status" value="1"/>
</dbReference>
<comment type="caution">
    <text evidence="4">The sequence shown here is derived from an EMBL/GenBank/DDBJ whole genome shotgun (WGS) entry which is preliminary data.</text>
</comment>
<dbReference type="PROSITE" id="PS51746">
    <property type="entry name" value="PPM_2"/>
    <property type="match status" value="1"/>
</dbReference>
<dbReference type="InterPro" id="IPR000719">
    <property type="entry name" value="Prot_kinase_dom"/>
</dbReference>
<sequence length="511" mass="56738">MGVEIVESNTCIRGCCRSDSIPLYLPPSSYSLLNPIVRGAESVVYEAVLDGNKVAMKKPILSTSDHIDKFHKELQMRCKLDHPGIATLVAAHAKPPNYMFFFKFYESLNLAEKLHVEEWNPTFDQVLTISVQLAGFFFLSPVAFSFFFFTDVASILCFFFESIIYFPASATTPATADLSVLSKALQHLHKLGIVHRDVKPANILWLNNMLLVPLPAANPHSSSAPTGFPSLIQRCWDANPQNRPSFDDIILELDPILECRKRVEEDKKEKALVDPSIPLGDEGIPSLLAYQKSINWFTEDENLSKRSCLAADSGVRIWPDPFTDPSAYHPVLSWGSFGTCGRRETMEDTHFLMPHMCGEKDIHVFGIFDGHRGAAAAEFSAQALPGFLQSLGSIKSPSDALLEAFVKTDVAFRNELDSHRKSKGVIQKDWHPGCTAIVALIVRNKLFVANAGDCRAMLCRAGSAYALSKDHVASCPEERERIISEGGQVKWQVDTWRVGPAALQVFFLSFA</sequence>
<accession>A0A4S4EHR7</accession>
<evidence type="ECO:0000256" key="1">
    <source>
        <dbReference type="SAM" id="Phobius"/>
    </source>
</evidence>
<dbReference type="InterPro" id="IPR001245">
    <property type="entry name" value="Ser-Thr/Tyr_kinase_cat_dom"/>
</dbReference>